<evidence type="ECO:0000313" key="2">
    <source>
        <dbReference type="Proteomes" id="UP001183629"/>
    </source>
</evidence>
<comment type="caution">
    <text evidence="1">The sequence shown here is derived from an EMBL/GenBank/DDBJ whole genome shotgun (WGS) entry which is preliminary data.</text>
</comment>
<accession>A0AAE3ZSL9</accession>
<protein>
    <submittedName>
        <fullName evidence="1">Uncharacterized protein</fullName>
    </submittedName>
</protein>
<sequence length="51" mass="5273">MDAMRDARDLVTAHVPGAVWAILAGSVLGPHRTAGSDPDIVVMYDEGPAIG</sequence>
<name>A0AAE3ZSL9_9ACTN</name>
<dbReference type="Proteomes" id="UP001183629">
    <property type="component" value="Unassembled WGS sequence"/>
</dbReference>
<proteinExistence type="predicted"/>
<dbReference type="RefSeq" id="WP_310419955.1">
    <property type="nucleotide sequence ID" value="NZ_JAVDYC010000001.1"/>
</dbReference>
<reference evidence="1 2" key="1">
    <citation type="submission" date="2023-07" db="EMBL/GenBank/DDBJ databases">
        <title>Sequencing the genomes of 1000 actinobacteria strains.</title>
        <authorList>
            <person name="Klenk H.-P."/>
        </authorList>
    </citation>
    <scope>NUCLEOTIDE SEQUENCE [LARGE SCALE GENOMIC DNA]</scope>
    <source>
        <strain evidence="1 2">DSM 44711</strain>
    </source>
</reference>
<keyword evidence="2" id="KW-1185">Reference proteome</keyword>
<evidence type="ECO:0000313" key="1">
    <source>
        <dbReference type="EMBL" id="MDR7325323.1"/>
    </source>
</evidence>
<gene>
    <name evidence="1" type="ORF">J2S44_005573</name>
</gene>
<organism evidence="1 2">
    <name type="scientific">Catenuloplanes niger</name>
    <dbReference type="NCBI Taxonomy" id="587534"/>
    <lineage>
        <taxon>Bacteria</taxon>
        <taxon>Bacillati</taxon>
        <taxon>Actinomycetota</taxon>
        <taxon>Actinomycetes</taxon>
        <taxon>Micromonosporales</taxon>
        <taxon>Micromonosporaceae</taxon>
        <taxon>Catenuloplanes</taxon>
    </lineage>
</organism>
<dbReference type="EMBL" id="JAVDYC010000001">
    <property type="protein sequence ID" value="MDR7325323.1"/>
    <property type="molecule type" value="Genomic_DNA"/>
</dbReference>
<dbReference type="AlphaFoldDB" id="A0AAE3ZSL9"/>